<dbReference type="EMBL" id="VZSD01039110">
    <property type="protein sequence ID" value="NWX81130.1"/>
    <property type="molecule type" value="Genomic_DNA"/>
</dbReference>
<protein>
    <submittedName>
        <fullName evidence="5">MFRP protein</fullName>
    </submittedName>
</protein>
<dbReference type="Pfam" id="PF00431">
    <property type="entry name" value="CUB"/>
    <property type="match status" value="1"/>
</dbReference>
<keyword evidence="2" id="KW-1015">Disulfide bond</keyword>
<dbReference type="PANTHER" id="PTHR24251">
    <property type="entry name" value="OVOCHYMASE-RELATED"/>
    <property type="match status" value="1"/>
</dbReference>
<dbReference type="SUPFAM" id="SSF49854">
    <property type="entry name" value="Spermadhesin, CUB domain"/>
    <property type="match status" value="1"/>
</dbReference>
<dbReference type="CDD" id="cd00041">
    <property type="entry name" value="CUB"/>
    <property type="match status" value="1"/>
</dbReference>
<keyword evidence="1" id="KW-0677">Repeat</keyword>
<evidence type="ECO:0000256" key="3">
    <source>
        <dbReference type="PROSITE-ProRule" id="PRU00059"/>
    </source>
</evidence>
<dbReference type="InterPro" id="IPR000859">
    <property type="entry name" value="CUB_dom"/>
</dbReference>
<reference evidence="5 6" key="1">
    <citation type="submission" date="2019-09" db="EMBL/GenBank/DDBJ databases">
        <title>Bird 10,000 Genomes (B10K) Project - Family phase.</title>
        <authorList>
            <person name="Zhang G."/>
        </authorList>
    </citation>
    <scope>NUCLEOTIDE SEQUENCE [LARGE SCALE GENOMIC DNA]</scope>
    <source>
        <strain evidence="5">OUT-0003</strain>
        <tissue evidence="5">Muscle</tissue>
    </source>
</reference>
<dbReference type="PROSITE" id="PS01180">
    <property type="entry name" value="CUB"/>
    <property type="match status" value="1"/>
</dbReference>
<feature type="domain" description="CUB" evidence="4">
    <location>
        <begin position="1"/>
        <end position="59"/>
    </location>
</feature>
<dbReference type="AlphaFoldDB" id="A0A7K6ZB21"/>
<accession>A0A7K6ZB21</accession>
<evidence type="ECO:0000256" key="2">
    <source>
        <dbReference type="ARBA" id="ARBA00023157"/>
    </source>
</evidence>
<comment type="caution">
    <text evidence="3">Lacks conserved residue(s) required for the propagation of feature annotation.</text>
</comment>
<organism evidence="5 6">
    <name type="scientific">Alca torda</name>
    <name type="common">Razorbill</name>
    <dbReference type="NCBI Taxonomy" id="28689"/>
    <lineage>
        <taxon>Eukaryota</taxon>
        <taxon>Metazoa</taxon>
        <taxon>Chordata</taxon>
        <taxon>Craniata</taxon>
        <taxon>Vertebrata</taxon>
        <taxon>Euteleostomi</taxon>
        <taxon>Archelosauria</taxon>
        <taxon>Archosauria</taxon>
        <taxon>Dinosauria</taxon>
        <taxon>Saurischia</taxon>
        <taxon>Theropoda</taxon>
        <taxon>Coelurosauria</taxon>
        <taxon>Aves</taxon>
        <taxon>Neognathae</taxon>
        <taxon>Neoaves</taxon>
        <taxon>Charadriiformes</taxon>
        <taxon>Alcidae</taxon>
        <taxon>Alca</taxon>
    </lineage>
</organism>
<dbReference type="Gene3D" id="2.60.120.290">
    <property type="entry name" value="Spermadhesin, CUB domain"/>
    <property type="match status" value="1"/>
</dbReference>
<dbReference type="InterPro" id="IPR035914">
    <property type="entry name" value="Sperma_CUB_dom_sf"/>
</dbReference>
<keyword evidence="6" id="KW-1185">Reference proteome</keyword>
<comment type="caution">
    <text evidence="5">The sequence shown here is derived from an EMBL/GenBank/DDBJ whole genome shotgun (WGS) entry which is preliminary data.</text>
</comment>
<dbReference type="Proteomes" id="UP000536033">
    <property type="component" value="Unassembled WGS sequence"/>
</dbReference>
<evidence type="ECO:0000313" key="6">
    <source>
        <dbReference type="Proteomes" id="UP000536033"/>
    </source>
</evidence>
<evidence type="ECO:0000259" key="4">
    <source>
        <dbReference type="PROSITE" id="PS01180"/>
    </source>
</evidence>
<feature type="non-terminal residue" evidence="5">
    <location>
        <position position="67"/>
    </location>
</feature>
<proteinExistence type="predicted"/>
<name>A0A7K6ZB21_ALCTO</name>
<gene>
    <name evidence="5" type="primary">Mfrp_0</name>
    <name evidence="5" type="ORF">ALCTOR_R15081</name>
</gene>
<dbReference type="PANTHER" id="PTHR24251:SF30">
    <property type="entry name" value="MEMBRANE FRIZZLED-RELATED PROTEIN"/>
    <property type="match status" value="1"/>
</dbReference>
<feature type="non-terminal residue" evidence="5">
    <location>
        <position position="1"/>
    </location>
</feature>
<sequence>HGEKAASLGAHSLTRHCVPRFCGNVVPPTFNSNSNHLRVIFVSDSSVGAPGFSARYRAVAPSESEFP</sequence>
<evidence type="ECO:0000313" key="5">
    <source>
        <dbReference type="EMBL" id="NWX81130.1"/>
    </source>
</evidence>
<evidence type="ECO:0000256" key="1">
    <source>
        <dbReference type="ARBA" id="ARBA00022737"/>
    </source>
</evidence>